<protein>
    <submittedName>
        <fullName evidence="1">Kynurenine formamidase</fullName>
    </submittedName>
</protein>
<accession>A0A7W7S5A9</accession>
<dbReference type="Proteomes" id="UP000534286">
    <property type="component" value="Unassembled WGS sequence"/>
</dbReference>
<dbReference type="GO" id="GO:0004061">
    <property type="term" value="F:arylformamidase activity"/>
    <property type="evidence" value="ECO:0007669"/>
    <property type="project" value="InterPro"/>
</dbReference>
<dbReference type="EMBL" id="JACHJU010000007">
    <property type="protein sequence ID" value="MBB4944150.1"/>
    <property type="molecule type" value="Genomic_DNA"/>
</dbReference>
<keyword evidence="2" id="KW-1185">Reference proteome</keyword>
<gene>
    <name evidence="1" type="ORF">FHR32_008553</name>
</gene>
<dbReference type="Gene3D" id="3.50.30.50">
    <property type="entry name" value="Putative cyclase"/>
    <property type="match status" value="1"/>
</dbReference>
<proteinExistence type="predicted"/>
<evidence type="ECO:0000313" key="1">
    <source>
        <dbReference type="EMBL" id="MBB4944150.1"/>
    </source>
</evidence>
<sequence>MRLAELLDSGVREFLLIVSPLPVVGATGAPVRPLAVTR</sequence>
<dbReference type="SUPFAM" id="SSF102198">
    <property type="entry name" value="Putative cyclase"/>
    <property type="match status" value="1"/>
</dbReference>
<reference evidence="1 2" key="1">
    <citation type="submission" date="2020-08" db="EMBL/GenBank/DDBJ databases">
        <title>Sequencing the genomes of 1000 actinobacteria strains.</title>
        <authorList>
            <person name="Klenk H.-P."/>
        </authorList>
    </citation>
    <scope>NUCLEOTIDE SEQUENCE [LARGE SCALE GENOMIC DNA]</scope>
    <source>
        <strain evidence="1 2">DSM 43023</strain>
    </source>
</reference>
<name>A0A7W7S5A9_9ACTN</name>
<comment type="caution">
    <text evidence="1">The sequence shown here is derived from an EMBL/GenBank/DDBJ whole genome shotgun (WGS) entry which is preliminary data.</text>
</comment>
<organism evidence="1 2">
    <name type="scientific">Streptosporangium album</name>
    <dbReference type="NCBI Taxonomy" id="47479"/>
    <lineage>
        <taxon>Bacteria</taxon>
        <taxon>Bacillati</taxon>
        <taxon>Actinomycetota</taxon>
        <taxon>Actinomycetes</taxon>
        <taxon>Streptosporangiales</taxon>
        <taxon>Streptosporangiaceae</taxon>
        <taxon>Streptosporangium</taxon>
    </lineage>
</organism>
<dbReference type="InterPro" id="IPR037175">
    <property type="entry name" value="KFase_sf"/>
</dbReference>
<dbReference type="AlphaFoldDB" id="A0A7W7S5A9"/>
<dbReference type="GO" id="GO:0019441">
    <property type="term" value="P:L-tryptophan catabolic process to kynurenine"/>
    <property type="evidence" value="ECO:0007669"/>
    <property type="project" value="InterPro"/>
</dbReference>
<evidence type="ECO:0000313" key="2">
    <source>
        <dbReference type="Proteomes" id="UP000534286"/>
    </source>
</evidence>